<feature type="non-terminal residue" evidence="1">
    <location>
        <position position="1"/>
    </location>
</feature>
<feature type="non-terminal residue" evidence="1">
    <location>
        <position position="38"/>
    </location>
</feature>
<protein>
    <submittedName>
        <fullName evidence="1">Uncharacterized protein</fullName>
    </submittedName>
</protein>
<evidence type="ECO:0000313" key="1">
    <source>
        <dbReference type="EMBL" id="SVE49793.1"/>
    </source>
</evidence>
<dbReference type="EMBL" id="UINC01221454">
    <property type="protein sequence ID" value="SVE49793.1"/>
    <property type="molecule type" value="Genomic_DNA"/>
</dbReference>
<reference evidence="1" key="1">
    <citation type="submission" date="2018-05" db="EMBL/GenBank/DDBJ databases">
        <authorList>
            <person name="Lanie J.A."/>
            <person name="Ng W.-L."/>
            <person name="Kazmierczak K.M."/>
            <person name="Andrzejewski T.M."/>
            <person name="Davidsen T.M."/>
            <person name="Wayne K.J."/>
            <person name="Tettelin H."/>
            <person name="Glass J.I."/>
            <person name="Rusch D."/>
            <person name="Podicherti R."/>
            <person name="Tsui H.-C.T."/>
            <person name="Winkler M.E."/>
        </authorList>
    </citation>
    <scope>NUCLEOTIDE SEQUENCE</scope>
</reference>
<proteinExistence type="predicted"/>
<dbReference type="AlphaFoldDB" id="A0A383DZZ7"/>
<name>A0A383DZZ7_9ZZZZ</name>
<accession>A0A383DZZ7</accession>
<gene>
    <name evidence="1" type="ORF">METZ01_LOCUS502647</name>
</gene>
<organism evidence="1">
    <name type="scientific">marine metagenome</name>
    <dbReference type="NCBI Taxonomy" id="408172"/>
    <lineage>
        <taxon>unclassified sequences</taxon>
        <taxon>metagenomes</taxon>
        <taxon>ecological metagenomes</taxon>
    </lineage>
</organism>
<sequence>RWFNCLRRFGWWIPCRAAQRRCGTWPCRIRSRRSTAYS</sequence>